<evidence type="ECO:0000313" key="2">
    <source>
        <dbReference type="EMBL" id="CAC5359339.1"/>
    </source>
</evidence>
<reference evidence="2 3" key="1">
    <citation type="submission" date="2020-06" db="EMBL/GenBank/DDBJ databases">
        <authorList>
            <person name="Li R."/>
            <person name="Bekaert M."/>
        </authorList>
    </citation>
    <scope>NUCLEOTIDE SEQUENCE [LARGE SCALE GENOMIC DNA]</scope>
    <source>
        <strain evidence="3">wild</strain>
    </source>
</reference>
<evidence type="ECO:0000313" key="3">
    <source>
        <dbReference type="Proteomes" id="UP000507470"/>
    </source>
</evidence>
<feature type="region of interest" description="Disordered" evidence="1">
    <location>
        <begin position="117"/>
        <end position="136"/>
    </location>
</feature>
<protein>
    <submittedName>
        <fullName evidence="2">Uncharacterized protein</fullName>
    </submittedName>
</protein>
<dbReference type="Proteomes" id="UP000507470">
    <property type="component" value="Unassembled WGS sequence"/>
</dbReference>
<gene>
    <name evidence="2" type="ORF">MCOR_2233</name>
</gene>
<name>A0A6J8A156_MYTCO</name>
<keyword evidence="3" id="KW-1185">Reference proteome</keyword>
<sequence length="173" mass="19514">MGNNSGRLTAEVRGTVCCTKKTTRLWITSAKCDNEVVTGMFDTVQQVLLLKLAKMPKRKDSDRRLVPCLLNINPLAELTHRLSDRLTHNEITTLHPNLERSKRCRIDFTEGFDLDGPDLLRTPSHTTPISMPDPEAIQTAFALHERSDTPFQPQPPGRSKMKGKRKADPTLQE</sequence>
<accession>A0A6J8A156</accession>
<organism evidence="2 3">
    <name type="scientific">Mytilus coruscus</name>
    <name type="common">Sea mussel</name>
    <dbReference type="NCBI Taxonomy" id="42192"/>
    <lineage>
        <taxon>Eukaryota</taxon>
        <taxon>Metazoa</taxon>
        <taxon>Spiralia</taxon>
        <taxon>Lophotrochozoa</taxon>
        <taxon>Mollusca</taxon>
        <taxon>Bivalvia</taxon>
        <taxon>Autobranchia</taxon>
        <taxon>Pteriomorphia</taxon>
        <taxon>Mytilida</taxon>
        <taxon>Mytiloidea</taxon>
        <taxon>Mytilidae</taxon>
        <taxon>Mytilinae</taxon>
        <taxon>Mytilus</taxon>
    </lineage>
</organism>
<proteinExistence type="predicted"/>
<dbReference type="AlphaFoldDB" id="A0A6J8A156"/>
<feature type="region of interest" description="Disordered" evidence="1">
    <location>
        <begin position="142"/>
        <end position="173"/>
    </location>
</feature>
<dbReference type="EMBL" id="CACVKT020000470">
    <property type="protein sequence ID" value="CAC5359339.1"/>
    <property type="molecule type" value="Genomic_DNA"/>
</dbReference>
<evidence type="ECO:0000256" key="1">
    <source>
        <dbReference type="SAM" id="MobiDB-lite"/>
    </source>
</evidence>